<accession>A0A2T0BGX6</accession>
<proteinExistence type="predicted"/>
<organism evidence="1 2">
    <name type="scientific">Clostridium vincentii</name>
    <dbReference type="NCBI Taxonomy" id="52704"/>
    <lineage>
        <taxon>Bacteria</taxon>
        <taxon>Bacillati</taxon>
        <taxon>Bacillota</taxon>
        <taxon>Clostridia</taxon>
        <taxon>Eubacteriales</taxon>
        <taxon>Clostridiaceae</taxon>
        <taxon>Clostridium</taxon>
    </lineage>
</organism>
<protein>
    <submittedName>
        <fullName evidence="1">Uncharacterized protein</fullName>
    </submittedName>
</protein>
<evidence type="ECO:0000313" key="1">
    <source>
        <dbReference type="EMBL" id="PRR83108.1"/>
    </source>
</evidence>
<keyword evidence="2" id="KW-1185">Reference proteome</keyword>
<evidence type="ECO:0000313" key="2">
    <source>
        <dbReference type="Proteomes" id="UP000239471"/>
    </source>
</evidence>
<sequence length="54" mass="6439">MDKMLMQTINNMLVKVYASFDQGELKKKESVKELLDITKPTCYRYAKEYNEMVK</sequence>
<dbReference type="Proteomes" id="UP000239471">
    <property type="component" value="Unassembled WGS sequence"/>
</dbReference>
<gene>
    <name evidence="1" type="ORF">CLVI_11430</name>
</gene>
<name>A0A2T0BGX6_9CLOT</name>
<reference evidence="1 2" key="1">
    <citation type="submission" date="2018-03" db="EMBL/GenBank/DDBJ databases">
        <title>Genome sequence of Clostridium vincentii DSM 10228.</title>
        <authorList>
            <person name="Poehlein A."/>
            <person name="Daniel R."/>
        </authorList>
    </citation>
    <scope>NUCLEOTIDE SEQUENCE [LARGE SCALE GENOMIC DNA]</scope>
    <source>
        <strain evidence="1 2">DSM 10228</strain>
    </source>
</reference>
<dbReference type="RefSeq" id="WP_170065603.1">
    <property type="nucleotide sequence ID" value="NZ_PVXQ01000009.1"/>
</dbReference>
<dbReference type="AlphaFoldDB" id="A0A2T0BGX6"/>
<dbReference type="EMBL" id="PVXQ01000009">
    <property type="protein sequence ID" value="PRR83108.1"/>
    <property type="molecule type" value="Genomic_DNA"/>
</dbReference>
<comment type="caution">
    <text evidence="1">The sequence shown here is derived from an EMBL/GenBank/DDBJ whole genome shotgun (WGS) entry which is preliminary data.</text>
</comment>